<reference evidence="1 2" key="1">
    <citation type="submission" date="2020-10" db="EMBL/GenBank/DDBJ databases">
        <title>Connecting structure to function with the recovery of over 1000 high-quality activated sludge metagenome-assembled genomes encoding full-length rRNA genes using long-read sequencing.</title>
        <authorList>
            <person name="Singleton C.M."/>
            <person name="Petriglieri F."/>
            <person name="Kristensen J.M."/>
            <person name="Kirkegaard R.H."/>
            <person name="Michaelsen T.Y."/>
            <person name="Andersen M.H."/>
            <person name="Karst S.M."/>
            <person name="Dueholm M.S."/>
            <person name="Nielsen P.H."/>
            <person name="Albertsen M."/>
        </authorList>
    </citation>
    <scope>NUCLEOTIDE SEQUENCE [LARGE SCALE GENOMIC DNA]</scope>
    <source>
        <strain evidence="1">Lyne_18-Q3-R50-59_MAXAC.006</strain>
    </source>
</reference>
<gene>
    <name evidence="1" type="ORF">IPN02_16735</name>
</gene>
<dbReference type="AlphaFoldDB" id="A0A936TFU3"/>
<accession>A0A936TFU3</accession>
<protein>
    <submittedName>
        <fullName evidence="1">Uncharacterized protein</fullName>
    </submittedName>
</protein>
<dbReference type="Proteomes" id="UP000727993">
    <property type="component" value="Unassembled WGS sequence"/>
</dbReference>
<evidence type="ECO:0000313" key="2">
    <source>
        <dbReference type="Proteomes" id="UP000727993"/>
    </source>
</evidence>
<dbReference type="EMBL" id="JADJZA010000009">
    <property type="protein sequence ID" value="MBK9298437.1"/>
    <property type="molecule type" value="Genomic_DNA"/>
</dbReference>
<proteinExistence type="predicted"/>
<organism evidence="1 2">
    <name type="scientific">Candidatus Neomicrothrix subdominans</name>
    <dbReference type="NCBI Taxonomy" id="2954438"/>
    <lineage>
        <taxon>Bacteria</taxon>
        <taxon>Bacillati</taxon>
        <taxon>Actinomycetota</taxon>
        <taxon>Acidimicrobiia</taxon>
        <taxon>Acidimicrobiales</taxon>
        <taxon>Microthrixaceae</taxon>
        <taxon>Candidatus Neomicrothrix</taxon>
    </lineage>
</organism>
<sequence length="177" mass="18928">METATRSDIGAADFYADPHAAKYQGELEAHPDAFQNLFELLNLPANEQRLTDAEMHNLPALAGVVRFIEADPAIERILISGPPGFRFRQSVGVAVKLKMAKLGWRSTGRKGAVKGASHFTKAERFAPGPAAGDDYAAGALAAIDAVGQIGEHSERQSTGRALMDALAATRRSEGRPF</sequence>
<name>A0A936TFU3_9ACTN</name>
<comment type="caution">
    <text evidence="1">The sequence shown here is derived from an EMBL/GenBank/DDBJ whole genome shotgun (WGS) entry which is preliminary data.</text>
</comment>
<evidence type="ECO:0000313" key="1">
    <source>
        <dbReference type="EMBL" id="MBK9298437.1"/>
    </source>
</evidence>